<evidence type="ECO:0000256" key="5">
    <source>
        <dbReference type="ARBA" id="ARBA00013376"/>
    </source>
</evidence>
<reference evidence="17" key="1">
    <citation type="submission" date="2017-08" db="EMBL/GenBank/DDBJ databases">
        <title>A dynamic microbial community with high functional redundancy inhabits the cold, oxic subseafloor aquifer.</title>
        <authorList>
            <person name="Tully B.J."/>
            <person name="Wheat C.G."/>
            <person name="Glazer B.T."/>
            <person name="Huber J.A."/>
        </authorList>
    </citation>
    <scope>NUCLEOTIDE SEQUENCE [LARGE SCALE GENOMIC DNA]</scope>
</reference>
<dbReference type="Gene3D" id="3.40.50.720">
    <property type="entry name" value="NAD(P)-binding Rossmann-like Domain"/>
    <property type="match status" value="1"/>
</dbReference>
<dbReference type="PANTHER" id="PTHR43331">
    <property type="entry name" value="HOMOSERINE DEHYDROGENASE"/>
    <property type="match status" value="1"/>
</dbReference>
<feature type="domain" description="ACT" evidence="15">
    <location>
        <begin position="366"/>
        <end position="443"/>
    </location>
</feature>
<dbReference type="UniPathway" id="UPA00050">
    <property type="reaction ID" value="UER00063"/>
</dbReference>
<organism evidence="16 17">
    <name type="scientific">SAR324 cluster bacterium</name>
    <dbReference type="NCBI Taxonomy" id="2024889"/>
    <lineage>
        <taxon>Bacteria</taxon>
        <taxon>Deltaproteobacteria</taxon>
        <taxon>SAR324 cluster</taxon>
    </lineage>
</organism>
<evidence type="ECO:0000256" key="7">
    <source>
        <dbReference type="ARBA" id="ARBA00022697"/>
    </source>
</evidence>
<evidence type="ECO:0000256" key="3">
    <source>
        <dbReference type="ARBA" id="ARBA00006753"/>
    </source>
</evidence>
<dbReference type="UniPathway" id="UPA00051">
    <property type="reaction ID" value="UER00465"/>
</dbReference>
<evidence type="ECO:0000313" key="16">
    <source>
        <dbReference type="EMBL" id="PCI30485.1"/>
    </source>
</evidence>
<evidence type="ECO:0000313" key="17">
    <source>
        <dbReference type="Proteomes" id="UP000218113"/>
    </source>
</evidence>
<dbReference type="InterPro" id="IPR005106">
    <property type="entry name" value="Asp/hSer_DH_NAD-bd"/>
</dbReference>
<keyword evidence="8 12" id="KW-0521">NADP</keyword>
<dbReference type="EMBL" id="NVSR01000004">
    <property type="protein sequence ID" value="PCI30485.1"/>
    <property type="molecule type" value="Genomic_DNA"/>
</dbReference>
<keyword evidence="7 13" id="KW-0791">Threonine biosynthesis</keyword>
<dbReference type="GO" id="GO:0009088">
    <property type="term" value="P:threonine biosynthetic process"/>
    <property type="evidence" value="ECO:0007669"/>
    <property type="project" value="UniProtKB-UniPathway"/>
</dbReference>
<dbReference type="SUPFAM" id="SSF55347">
    <property type="entry name" value="Glyceraldehyde-3-phosphate dehydrogenase-like, C-terminal domain"/>
    <property type="match status" value="1"/>
</dbReference>
<evidence type="ECO:0000256" key="12">
    <source>
        <dbReference type="PIRSR" id="PIRSR000098-2"/>
    </source>
</evidence>
<dbReference type="GO" id="GO:0050661">
    <property type="term" value="F:NADP binding"/>
    <property type="evidence" value="ECO:0007669"/>
    <property type="project" value="InterPro"/>
</dbReference>
<dbReference type="PANTHER" id="PTHR43331:SF1">
    <property type="entry name" value="HOMOSERINE DEHYDROGENASE"/>
    <property type="match status" value="1"/>
</dbReference>
<feature type="binding site" evidence="12">
    <location>
        <position position="201"/>
    </location>
    <ligand>
        <name>L-homoserine</name>
        <dbReference type="ChEBI" id="CHEBI:57476"/>
    </ligand>
</feature>
<dbReference type="GO" id="GO:0004412">
    <property type="term" value="F:homoserine dehydrogenase activity"/>
    <property type="evidence" value="ECO:0007669"/>
    <property type="project" value="UniProtKB-EC"/>
</dbReference>
<gene>
    <name evidence="16" type="ORF">COB67_01505</name>
</gene>
<dbReference type="EC" id="1.1.1.3" evidence="4 13"/>
<dbReference type="InterPro" id="IPR019811">
    <property type="entry name" value="HDH_CS"/>
</dbReference>
<dbReference type="FunFam" id="3.30.360.10:FF:000005">
    <property type="entry name" value="Homoserine dehydrogenase"/>
    <property type="match status" value="1"/>
</dbReference>
<dbReference type="Pfam" id="PF01842">
    <property type="entry name" value="ACT"/>
    <property type="match status" value="1"/>
</dbReference>
<dbReference type="InterPro" id="IPR001342">
    <property type="entry name" value="HDH_cat"/>
</dbReference>
<evidence type="ECO:0000256" key="13">
    <source>
        <dbReference type="RuleBase" id="RU000579"/>
    </source>
</evidence>
<dbReference type="Gene3D" id="3.30.360.10">
    <property type="entry name" value="Dihydrodipicolinate Reductase, domain 2"/>
    <property type="match status" value="1"/>
</dbReference>
<dbReference type="Pfam" id="PF00742">
    <property type="entry name" value="Homoserine_dh"/>
    <property type="match status" value="1"/>
</dbReference>
<evidence type="ECO:0000256" key="4">
    <source>
        <dbReference type="ARBA" id="ARBA00013213"/>
    </source>
</evidence>
<dbReference type="SUPFAM" id="SSF55021">
    <property type="entry name" value="ACT-like"/>
    <property type="match status" value="1"/>
</dbReference>
<evidence type="ECO:0000256" key="1">
    <source>
        <dbReference type="ARBA" id="ARBA00005056"/>
    </source>
</evidence>
<evidence type="ECO:0000256" key="2">
    <source>
        <dbReference type="ARBA" id="ARBA00005062"/>
    </source>
</evidence>
<dbReference type="InterPro" id="IPR036291">
    <property type="entry name" value="NAD(P)-bd_dom_sf"/>
</dbReference>
<keyword evidence="9 13" id="KW-0560">Oxidoreductase</keyword>
<dbReference type="PIRSF" id="PIRSF000098">
    <property type="entry name" value="Homoser_dehydrog"/>
    <property type="match status" value="1"/>
</dbReference>
<evidence type="ECO:0000256" key="6">
    <source>
        <dbReference type="ARBA" id="ARBA00022605"/>
    </source>
</evidence>
<comment type="catalytic activity">
    <reaction evidence="13">
        <text>L-homoserine + NADP(+) = L-aspartate 4-semialdehyde + NADPH + H(+)</text>
        <dbReference type="Rhea" id="RHEA:15761"/>
        <dbReference type="ChEBI" id="CHEBI:15378"/>
        <dbReference type="ChEBI" id="CHEBI:57476"/>
        <dbReference type="ChEBI" id="CHEBI:57783"/>
        <dbReference type="ChEBI" id="CHEBI:58349"/>
        <dbReference type="ChEBI" id="CHEBI:537519"/>
        <dbReference type="EC" id="1.1.1.3"/>
    </reaction>
</comment>
<accession>A0A2A4TBH4</accession>
<dbReference type="CDD" id="cd04881">
    <property type="entry name" value="ACT_HSDH-Hom"/>
    <property type="match status" value="1"/>
</dbReference>
<name>A0A2A4TBH4_9DELT</name>
<comment type="pathway">
    <text evidence="1 13">Amino-acid biosynthesis; L-threonine biosynthesis; L-threonine from L-aspartate: step 3/5.</text>
</comment>
<evidence type="ECO:0000256" key="9">
    <source>
        <dbReference type="ARBA" id="ARBA00023002"/>
    </source>
</evidence>
<dbReference type="SUPFAM" id="SSF51735">
    <property type="entry name" value="NAD(P)-binding Rossmann-fold domains"/>
    <property type="match status" value="1"/>
</dbReference>
<feature type="active site" description="Proton donor" evidence="11">
    <location>
        <position position="216"/>
    </location>
</feature>
<evidence type="ECO:0000259" key="15">
    <source>
        <dbReference type="PROSITE" id="PS51671"/>
    </source>
</evidence>
<evidence type="ECO:0000256" key="11">
    <source>
        <dbReference type="PIRSR" id="PIRSR000098-1"/>
    </source>
</evidence>
<dbReference type="Pfam" id="PF03447">
    <property type="entry name" value="NAD_binding_3"/>
    <property type="match status" value="1"/>
</dbReference>
<dbReference type="InterPro" id="IPR016204">
    <property type="entry name" value="HDH"/>
</dbReference>
<dbReference type="Gene3D" id="3.30.70.260">
    <property type="match status" value="1"/>
</dbReference>
<evidence type="ECO:0000256" key="8">
    <source>
        <dbReference type="ARBA" id="ARBA00022857"/>
    </source>
</evidence>
<keyword evidence="6 13" id="KW-0028">Amino-acid biosynthesis</keyword>
<dbReference type="AlphaFoldDB" id="A0A2A4TBH4"/>
<dbReference type="Proteomes" id="UP000218113">
    <property type="component" value="Unassembled WGS sequence"/>
</dbReference>
<proteinExistence type="inferred from homology"/>
<protein>
    <recommendedName>
        <fullName evidence="5 13">Homoserine dehydrogenase</fullName>
        <ecNumber evidence="4 13">1.1.1.3</ecNumber>
    </recommendedName>
</protein>
<comment type="pathway">
    <text evidence="2 13">Amino-acid biosynthesis; L-methionine biosynthesis via de novo pathway; L-homoserine from L-aspartate: step 3/3.</text>
</comment>
<sequence length="447" mass="48443">MITDFLQRFTLKESIKLGIFGLGTVGKGVVEQLRKNGALISQRLGKELQITKAVTANPTKDRGIDLSDIQISSDPKDILDDPEIDIVLELIGGVTDAKSIVLEALQKGKSVVTANKALLAECTEEIFNMAYQSKGLFGFEASVAGCIPVIREIKSSYSGEKIEEISGIINGTANYILTSMIEDKADFQVALKAAQDKGYAEADPAFDIEGTDTAHKLIILMDLAFNGLFDLKELYVEGITKITPLDIEIAEQFGYTIKLLGKAVNTDKGFEGRVHPTLVKTSNMLASVRGAFNAVAIKGNFMGPTLSYGAGAGAYPTASAVMGDVIEISRNLLQEAGQLVPPLASMRDQLSKKKILPMSEVTTEYYLRFSVLDEVGVMSKITTLLGENDIGIRSMLQKGEAHSPKDPIHVVIFTHKAIEKNILKALAKIDSLQFVAEPTNLIRIDTE</sequence>
<dbReference type="NCBIfam" id="NF004976">
    <property type="entry name" value="PRK06349.1"/>
    <property type="match status" value="1"/>
</dbReference>
<comment type="similarity">
    <text evidence="3 14">Belongs to the homoserine dehydrogenase family.</text>
</comment>
<dbReference type="PROSITE" id="PS01042">
    <property type="entry name" value="HOMOSER_DHGENASE"/>
    <property type="match status" value="1"/>
</dbReference>
<dbReference type="InterPro" id="IPR002912">
    <property type="entry name" value="ACT_dom"/>
</dbReference>
<evidence type="ECO:0000256" key="14">
    <source>
        <dbReference type="RuleBase" id="RU004171"/>
    </source>
</evidence>
<keyword evidence="10 13" id="KW-0486">Methionine biosynthesis</keyword>
<evidence type="ECO:0000256" key="10">
    <source>
        <dbReference type="ARBA" id="ARBA00023167"/>
    </source>
</evidence>
<comment type="caution">
    <text evidence="16">The sequence shown here is derived from an EMBL/GenBank/DDBJ whole genome shotgun (WGS) entry which is preliminary data.</text>
</comment>
<dbReference type="GO" id="GO:0009086">
    <property type="term" value="P:methionine biosynthetic process"/>
    <property type="evidence" value="ECO:0007669"/>
    <property type="project" value="UniProtKB-KW"/>
</dbReference>
<dbReference type="PROSITE" id="PS51671">
    <property type="entry name" value="ACT"/>
    <property type="match status" value="1"/>
</dbReference>
<feature type="binding site" evidence="12">
    <location>
        <position position="116"/>
    </location>
    <ligand>
        <name>NADPH</name>
        <dbReference type="ChEBI" id="CHEBI:57783"/>
    </ligand>
</feature>
<dbReference type="InterPro" id="IPR045865">
    <property type="entry name" value="ACT-like_dom_sf"/>
</dbReference>